<protein>
    <submittedName>
        <fullName evidence="6">S-adenosyl-L-methionine-dependent methyltransferase</fullName>
    </submittedName>
</protein>
<reference evidence="6 7" key="1">
    <citation type="submission" date="2016-12" db="EMBL/GenBank/DDBJ databases">
        <title>The genomes of Aspergillus section Nigri reveals drivers in fungal speciation.</title>
        <authorList>
            <consortium name="DOE Joint Genome Institute"/>
            <person name="Vesth T.C."/>
            <person name="Nybo J."/>
            <person name="Theobald S."/>
            <person name="Brandl J."/>
            <person name="Frisvad J.C."/>
            <person name="Nielsen K.F."/>
            <person name="Lyhne E.K."/>
            <person name="Kogle M.E."/>
            <person name="Kuo A."/>
            <person name="Riley R."/>
            <person name="Clum A."/>
            <person name="Nolan M."/>
            <person name="Lipzen A."/>
            <person name="Salamov A."/>
            <person name="Henrissat B."/>
            <person name="Wiebenga A."/>
            <person name="De Vries R.P."/>
            <person name="Grigoriev I.V."/>
            <person name="Mortensen U.H."/>
            <person name="Andersen M.R."/>
            <person name="Baker S.E."/>
        </authorList>
    </citation>
    <scope>NUCLEOTIDE SEQUENCE [LARGE SCALE GENOMIC DNA]</scope>
    <source>
        <strain evidence="6 7">IBT 23096</strain>
    </source>
</reference>
<dbReference type="InterPro" id="IPR016461">
    <property type="entry name" value="COMT-like"/>
</dbReference>
<evidence type="ECO:0000256" key="2">
    <source>
        <dbReference type="ARBA" id="ARBA00022679"/>
    </source>
</evidence>
<evidence type="ECO:0000313" key="7">
    <source>
        <dbReference type="Proteomes" id="UP000234275"/>
    </source>
</evidence>
<dbReference type="InterPro" id="IPR029063">
    <property type="entry name" value="SAM-dependent_MTases_sf"/>
</dbReference>
<dbReference type="InterPro" id="IPR036388">
    <property type="entry name" value="WH-like_DNA-bd_sf"/>
</dbReference>
<proteinExistence type="predicted"/>
<evidence type="ECO:0000313" key="6">
    <source>
        <dbReference type="EMBL" id="PLB48457.1"/>
    </source>
</evidence>
<dbReference type="PROSITE" id="PS51683">
    <property type="entry name" value="SAM_OMT_II"/>
    <property type="match status" value="1"/>
</dbReference>
<dbReference type="GO" id="GO:0044550">
    <property type="term" value="P:secondary metabolite biosynthetic process"/>
    <property type="evidence" value="ECO:0007669"/>
    <property type="project" value="UniProtKB-ARBA"/>
</dbReference>
<organism evidence="6 7">
    <name type="scientific">Aspergillus steynii IBT 23096</name>
    <dbReference type="NCBI Taxonomy" id="1392250"/>
    <lineage>
        <taxon>Eukaryota</taxon>
        <taxon>Fungi</taxon>
        <taxon>Dikarya</taxon>
        <taxon>Ascomycota</taxon>
        <taxon>Pezizomycotina</taxon>
        <taxon>Eurotiomycetes</taxon>
        <taxon>Eurotiomycetidae</taxon>
        <taxon>Eurotiales</taxon>
        <taxon>Aspergillaceae</taxon>
        <taxon>Aspergillus</taxon>
        <taxon>Aspergillus subgen. Circumdati</taxon>
    </lineage>
</organism>
<sequence length="455" mass="49746">MAATTVAAEPAPAPHAGFQEGLPGPSNLTTSESLLEDLSIKIQENACRISSFLRGNGHSLPSFNVDAPTTTLPASAPTEIHAARQALMEAALETFQLAAGPSEYLPHLAVGYQYITCLRWLTHFGIFARVPLTGSVSYSEVAASANVSEQQLKTVARMAMTNHVFCEPEPNTIAHTATSALLVTNPMFHDWATFMCEASVPTASKLVEASERWPGSVERNQTAYNVAFETDLPFFDHLATMPERTKQFASYMKNVQNSQGTAIHHLLQGYDWAALGKATVVDVGGSTCAASIALAREYPDLNFVVQDLPDNVVSGHAALAEQPSNISSRITFQAHDFFEEQPCQNADVYLLRMILHDWPMREATAILKRLLPALKKSSRIIIMDTVLPRPGSIPSAEERLLRARDMTMLQAFNSLERDLTDWEDLLKGVDERLSLVNVMQPAGSVMSAMEVAFEA</sequence>
<dbReference type="GO" id="GO:0032259">
    <property type="term" value="P:methylation"/>
    <property type="evidence" value="ECO:0007669"/>
    <property type="project" value="UniProtKB-KW"/>
</dbReference>
<comment type="caution">
    <text evidence="6">The sequence shown here is derived from an EMBL/GenBank/DDBJ whole genome shotgun (WGS) entry which is preliminary data.</text>
</comment>
<dbReference type="Gene3D" id="3.40.50.150">
    <property type="entry name" value="Vaccinia Virus protein VP39"/>
    <property type="match status" value="1"/>
</dbReference>
<evidence type="ECO:0000256" key="3">
    <source>
        <dbReference type="ARBA" id="ARBA00022691"/>
    </source>
</evidence>
<dbReference type="SUPFAM" id="SSF53335">
    <property type="entry name" value="S-adenosyl-L-methionine-dependent methyltransferases"/>
    <property type="match status" value="1"/>
</dbReference>
<feature type="region of interest" description="Disordered" evidence="4">
    <location>
        <begin position="1"/>
        <end position="26"/>
    </location>
</feature>
<dbReference type="PANTHER" id="PTHR43712">
    <property type="entry name" value="PUTATIVE (AFU_ORTHOLOGUE AFUA_4G14580)-RELATED"/>
    <property type="match status" value="1"/>
</dbReference>
<feature type="compositionally biased region" description="Low complexity" evidence="4">
    <location>
        <begin position="1"/>
        <end position="16"/>
    </location>
</feature>
<dbReference type="PANTHER" id="PTHR43712:SF19">
    <property type="entry name" value="DUAL O-METHYLTRANSFERASE_FAD-DEPENDENT MONOOXYGENASE ELCB"/>
    <property type="match status" value="1"/>
</dbReference>
<dbReference type="VEuPathDB" id="FungiDB:P170DRAFT_411332"/>
<keyword evidence="1 6" id="KW-0489">Methyltransferase</keyword>
<evidence type="ECO:0000256" key="1">
    <source>
        <dbReference type="ARBA" id="ARBA00022603"/>
    </source>
</evidence>
<keyword evidence="3" id="KW-0949">S-adenosyl-L-methionine</keyword>
<dbReference type="Gene3D" id="1.10.10.10">
    <property type="entry name" value="Winged helix-like DNA-binding domain superfamily/Winged helix DNA-binding domain"/>
    <property type="match status" value="1"/>
</dbReference>
<dbReference type="SUPFAM" id="SSF46785">
    <property type="entry name" value="Winged helix' DNA-binding domain"/>
    <property type="match status" value="1"/>
</dbReference>
<name>A0A2I2G6E7_9EURO</name>
<dbReference type="OrthoDB" id="1606438at2759"/>
<dbReference type="GeneID" id="36554585"/>
<dbReference type="Pfam" id="PF00891">
    <property type="entry name" value="Methyltransf_2"/>
    <property type="match status" value="1"/>
</dbReference>
<evidence type="ECO:0000256" key="4">
    <source>
        <dbReference type="SAM" id="MobiDB-lite"/>
    </source>
</evidence>
<dbReference type="InterPro" id="IPR036390">
    <property type="entry name" value="WH_DNA-bd_sf"/>
</dbReference>
<evidence type="ECO:0000259" key="5">
    <source>
        <dbReference type="Pfam" id="PF00891"/>
    </source>
</evidence>
<dbReference type="InterPro" id="IPR001077">
    <property type="entry name" value="COMT_C"/>
</dbReference>
<feature type="domain" description="O-methyltransferase C-terminal" evidence="5">
    <location>
        <begin position="218"/>
        <end position="428"/>
    </location>
</feature>
<keyword evidence="2 6" id="KW-0808">Transferase</keyword>
<dbReference type="STRING" id="1392250.A0A2I2G6E7"/>
<keyword evidence="7" id="KW-1185">Reference proteome</keyword>
<accession>A0A2I2G6E7</accession>
<dbReference type="GO" id="GO:0008171">
    <property type="term" value="F:O-methyltransferase activity"/>
    <property type="evidence" value="ECO:0007669"/>
    <property type="project" value="InterPro"/>
</dbReference>
<dbReference type="Proteomes" id="UP000234275">
    <property type="component" value="Unassembled WGS sequence"/>
</dbReference>
<dbReference type="RefSeq" id="XP_024703759.1">
    <property type="nucleotide sequence ID" value="XM_024846886.1"/>
</dbReference>
<dbReference type="AlphaFoldDB" id="A0A2I2G6E7"/>
<dbReference type="EMBL" id="MSFO01000005">
    <property type="protein sequence ID" value="PLB48457.1"/>
    <property type="molecule type" value="Genomic_DNA"/>
</dbReference>
<gene>
    <name evidence="6" type="ORF">P170DRAFT_411332</name>
</gene>